<organism evidence="2 3">
    <name type="scientific">Merluccius polli</name>
    <name type="common">Benguela hake</name>
    <name type="synonym">Merluccius cadenati</name>
    <dbReference type="NCBI Taxonomy" id="89951"/>
    <lineage>
        <taxon>Eukaryota</taxon>
        <taxon>Metazoa</taxon>
        <taxon>Chordata</taxon>
        <taxon>Craniata</taxon>
        <taxon>Vertebrata</taxon>
        <taxon>Euteleostomi</taxon>
        <taxon>Actinopterygii</taxon>
        <taxon>Neopterygii</taxon>
        <taxon>Teleostei</taxon>
        <taxon>Neoteleostei</taxon>
        <taxon>Acanthomorphata</taxon>
        <taxon>Zeiogadaria</taxon>
        <taxon>Gadariae</taxon>
        <taxon>Gadiformes</taxon>
        <taxon>Gadoidei</taxon>
        <taxon>Merlucciidae</taxon>
        <taxon>Merluccius</taxon>
    </lineage>
</organism>
<keyword evidence="3" id="KW-1185">Reference proteome</keyword>
<evidence type="ECO:0000256" key="1">
    <source>
        <dbReference type="SAM" id="Phobius"/>
    </source>
</evidence>
<dbReference type="PANTHER" id="PTHR33053">
    <property type="entry name" value="PROTEIN, PUTATIVE-RELATED"/>
    <property type="match status" value="1"/>
</dbReference>
<evidence type="ECO:0000313" key="2">
    <source>
        <dbReference type="EMBL" id="KAK0148197.1"/>
    </source>
</evidence>
<gene>
    <name evidence="2" type="ORF">N1851_012082</name>
</gene>
<name>A0AA47MX12_MERPO</name>
<dbReference type="EMBL" id="JAOPHQ010002078">
    <property type="protein sequence ID" value="KAK0148197.1"/>
    <property type="molecule type" value="Genomic_DNA"/>
</dbReference>
<feature type="transmembrane region" description="Helical" evidence="1">
    <location>
        <begin position="43"/>
        <end position="64"/>
    </location>
</feature>
<reference evidence="2" key="1">
    <citation type="journal article" date="2023" name="Front. Mar. Sci.">
        <title>A new Merluccius polli reference genome to investigate the effects of global change in West African waters.</title>
        <authorList>
            <person name="Mateo J.L."/>
            <person name="Blanco-Fernandez C."/>
            <person name="Garcia-Vazquez E."/>
            <person name="Machado-Schiaffino G."/>
        </authorList>
    </citation>
    <scope>NUCLEOTIDE SEQUENCE</scope>
    <source>
        <strain evidence="2">C29</strain>
        <tissue evidence="2">Fin</tissue>
    </source>
</reference>
<keyword evidence="1" id="KW-0812">Transmembrane</keyword>
<sequence>MDVTSATKRVSVNLIEWHFLRSMQLTVLDKQQMKNTTSTTRPLQMLALTWSLASRMIICTWFAWASLRFVDQHHWPPLPALRNYIPSEFARRPRALAERCRWKATELRQFLLYTGPVVLRGVLQPQIYDNFMLLSVGVYILASPKYFMEMNELANTLLVSFVEHFGQLYGESFGFITFMVWCISVMSKSTAI</sequence>
<comment type="caution">
    <text evidence="2">The sequence shown here is derived from an EMBL/GenBank/DDBJ whole genome shotgun (WGS) entry which is preliminary data.</text>
</comment>
<evidence type="ECO:0000313" key="3">
    <source>
        <dbReference type="Proteomes" id="UP001174136"/>
    </source>
</evidence>
<keyword evidence="1" id="KW-1133">Transmembrane helix</keyword>
<proteinExistence type="predicted"/>
<protein>
    <submittedName>
        <fullName evidence="2">Uncharacterized protein</fullName>
    </submittedName>
</protein>
<keyword evidence="1" id="KW-0472">Membrane</keyword>
<feature type="transmembrane region" description="Helical" evidence="1">
    <location>
        <begin position="168"/>
        <end position="186"/>
    </location>
</feature>
<dbReference type="AlphaFoldDB" id="A0AA47MX12"/>
<dbReference type="Proteomes" id="UP001174136">
    <property type="component" value="Unassembled WGS sequence"/>
</dbReference>
<dbReference type="PANTHER" id="PTHR33053:SF24">
    <property type="entry name" value="TRANSPOSASE DOMAIN-CONTAINING PROTEIN"/>
    <property type="match status" value="1"/>
</dbReference>
<accession>A0AA47MX12</accession>